<proteinExistence type="predicted"/>
<dbReference type="SUPFAM" id="SSF47336">
    <property type="entry name" value="ACP-like"/>
    <property type="match status" value="1"/>
</dbReference>
<name>A0A1C9W9Y9_9GAMM</name>
<dbReference type="OrthoDB" id="9810922at2"/>
<dbReference type="Pfam" id="PF00550">
    <property type="entry name" value="PP-binding"/>
    <property type="match status" value="1"/>
</dbReference>
<evidence type="ECO:0000259" key="1">
    <source>
        <dbReference type="PROSITE" id="PS50075"/>
    </source>
</evidence>
<reference evidence="3" key="1">
    <citation type="submission" date="2016-01" db="EMBL/GenBank/DDBJ databases">
        <title>Complete genome sequence of Microbulbifer sp. CCB-MM1, a halophile isolated from Matang Mangrove Forest, Perak.</title>
        <authorList>
            <person name="Moh T.H."/>
            <person name="Dinesh B."/>
            <person name="Lau N.-S."/>
            <person name="Go F."/>
            <person name="Alexander Chong S.-C."/>
        </authorList>
    </citation>
    <scope>NUCLEOTIDE SEQUENCE [LARGE SCALE GENOMIC DNA]</scope>
    <source>
        <strain evidence="3">CCB-MM1</strain>
    </source>
</reference>
<dbReference type="PROSITE" id="PS50075">
    <property type="entry name" value="CARRIER"/>
    <property type="match status" value="1"/>
</dbReference>
<accession>A0A1C9W9Y9</accession>
<organism evidence="2 3">
    <name type="scientific">Microbulbifer aggregans</name>
    <dbReference type="NCBI Taxonomy" id="1769779"/>
    <lineage>
        <taxon>Bacteria</taxon>
        <taxon>Pseudomonadati</taxon>
        <taxon>Pseudomonadota</taxon>
        <taxon>Gammaproteobacteria</taxon>
        <taxon>Cellvibrionales</taxon>
        <taxon>Microbulbiferaceae</taxon>
        <taxon>Microbulbifer</taxon>
    </lineage>
</organism>
<dbReference type="KEGG" id="micc:AUP74_02555"/>
<dbReference type="RefSeq" id="WP_069947895.1">
    <property type="nucleotide sequence ID" value="NZ_CP014143.1"/>
</dbReference>
<dbReference type="InterPro" id="IPR009081">
    <property type="entry name" value="PP-bd_ACP"/>
</dbReference>
<evidence type="ECO:0000313" key="3">
    <source>
        <dbReference type="Proteomes" id="UP000095672"/>
    </source>
</evidence>
<gene>
    <name evidence="2" type="ORF">AUP74_02555</name>
</gene>
<evidence type="ECO:0000313" key="2">
    <source>
        <dbReference type="EMBL" id="AOS97952.1"/>
    </source>
</evidence>
<dbReference type="EMBL" id="CP014143">
    <property type="protein sequence ID" value="AOS97952.1"/>
    <property type="molecule type" value="Genomic_DNA"/>
</dbReference>
<protein>
    <submittedName>
        <fullName evidence="2">Acyl carrier protein</fullName>
    </submittedName>
</protein>
<dbReference type="STRING" id="1769779.AUP74_02555"/>
<dbReference type="Proteomes" id="UP000095672">
    <property type="component" value="Chromosome"/>
</dbReference>
<sequence>MTRNEISSLVLEKLLQVAPDIDQNALAPDIPVRDQYDFDSMDFLNFVIAIGREFQMDIPERDYPMLQSVNGAVDYLVANLHSGISGE</sequence>
<keyword evidence="3" id="KW-1185">Reference proteome</keyword>
<dbReference type="InterPro" id="IPR036736">
    <property type="entry name" value="ACP-like_sf"/>
</dbReference>
<feature type="domain" description="Carrier" evidence="1">
    <location>
        <begin position="1"/>
        <end position="80"/>
    </location>
</feature>
<dbReference type="AlphaFoldDB" id="A0A1C9W9Y9"/>
<dbReference type="Gene3D" id="1.10.1200.10">
    <property type="entry name" value="ACP-like"/>
    <property type="match status" value="1"/>
</dbReference>